<dbReference type="RefSeq" id="WP_090037666.1">
    <property type="nucleotide sequence ID" value="NZ_FOKI01000001.1"/>
</dbReference>
<protein>
    <recommendedName>
        <fullName evidence="3">Radical SAM protein</fullName>
    </recommendedName>
</protein>
<dbReference type="InterPro" id="IPR058240">
    <property type="entry name" value="rSAM_sf"/>
</dbReference>
<dbReference type="AlphaFoldDB" id="A0A1I0V334"/>
<evidence type="ECO:0000313" key="2">
    <source>
        <dbReference type="Proteomes" id="UP000198619"/>
    </source>
</evidence>
<keyword evidence="2" id="KW-1185">Reference proteome</keyword>
<sequence length="289" mass="34495">MKVGLIDVDGHNFPNLALMKISAWHKKQGDNVEMFFPMMHYDRVYMSKVFTFTKDFDTCVNADEIIKGGTGYDLQNKLPIEIEHQYPDYSLYNIKDTAYGYLTRGCPRGCEFCIVAEKEGQCSKKVADLNQFWNGQKEIKLLDPNLIACAQWKELLQQLIDSNSWVDFTQGLDIRLMTDEKAKMINKLKLKMLHFAWDNYEFKTYEKLKEFRPLLDFNFRKLRVYVLTNFNTTIEQDLERIYKLKELDYDPYVMIYEKWNAPKNIKQLQRWVNSKWIFRSCDKFEDYIA</sequence>
<dbReference type="STRING" id="84698.SAMN04488528_1001115"/>
<dbReference type="Proteomes" id="UP000198619">
    <property type="component" value="Unassembled WGS sequence"/>
</dbReference>
<organism evidence="1 2">
    <name type="scientific">Clostridium frigidicarnis</name>
    <dbReference type="NCBI Taxonomy" id="84698"/>
    <lineage>
        <taxon>Bacteria</taxon>
        <taxon>Bacillati</taxon>
        <taxon>Bacillota</taxon>
        <taxon>Clostridia</taxon>
        <taxon>Eubacteriales</taxon>
        <taxon>Clostridiaceae</taxon>
        <taxon>Clostridium</taxon>
    </lineage>
</organism>
<dbReference type="OrthoDB" id="9801659at2"/>
<evidence type="ECO:0000313" key="1">
    <source>
        <dbReference type="EMBL" id="SFA70543.1"/>
    </source>
</evidence>
<reference evidence="1 2" key="1">
    <citation type="submission" date="2016-10" db="EMBL/GenBank/DDBJ databases">
        <authorList>
            <person name="de Groot N.N."/>
        </authorList>
    </citation>
    <scope>NUCLEOTIDE SEQUENCE [LARGE SCALE GENOMIC DNA]</scope>
    <source>
        <strain evidence="1 2">DSM 12271</strain>
    </source>
</reference>
<dbReference type="SUPFAM" id="SSF102114">
    <property type="entry name" value="Radical SAM enzymes"/>
    <property type="match status" value="1"/>
</dbReference>
<accession>A0A1I0V334</accession>
<proteinExistence type="predicted"/>
<name>A0A1I0V334_9CLOT</name>
<dbReference type="EMBL" id="FOKI01000001">
    <property type="protein sequence ID" value="SFA70543.1"/>
    <property type="molecule type" value="Genomic_DNA"/>
</dbReference>
<gene>
    <name evidence="1" type="ORF">SAMN04488528_1001115</name>
</gene>
<evidence type="ECO:0008006" key="3">
    <source>
        <dbReference type="Google" id="ProtNLM"/>
    </source>
</evidence>